<proteinExistence type="predicted"/>
<name>A0A9W6SKF3_9ACTN</name>
<keyword evidence="2" id="KW-1185">Reference proteome</keyword>
<accession>A0A9W6SKF3</accession>
<sequence length="164" mass="17823">MTAVSVTDWPIPAPRVIGQFGAFAIETSYDAAVAAYPTVEAPSIPMPHGRSPGRNAPPTVEKSVWRAAQRFIDVAVASLAGRTGPDCVRNAMSDAAYLEFCAVRRTLLQDSDRPGWAKLSSVRPTTPEKVELVAVLKGARRDRALAAVKEMRGGQWWCTRFLLV</sequence>
<evidence type="ECO:0000313" key="2">
    <source>
        <dbReference type="Proteomes" id="UP001165079"/>
    </source>
</evidence>
<dbReference type="Proteomes" id="UP001165079">
    <property type="component" value="Unassembled WGS sequence"/>
</dbReference>
<comment type="caution">
    <text evidence="1">The sequence shown here is derived from an EMBL/GenBank/DDBJ whole genome shotgun (WGS) entry which is preliminary data.</text>
</comment>
<dbReference type="AlphaFoldDB" id="A0A9W6SKF3"/>
<dbReference type="EMBL" id="BSTX01000001">
    <property type="protein sequence ID" value="GLZ76241.1"/>
    <property type="molecule type" value="Genomic_DNA"/>
</dbReference>
<organism evidence="1 2">
    <name type="scientific">Actinorhabdospora filicis</name>
    <dbReference type="NCBI Taxonomy" id="1785913"/>
    <lineage>
        <taxon>Bacteria</taxon>
        <taxon>Bacillati</taxon>
        <taxon>Actinomycetota</taxon>
        <taxon>Actinomycetes</taxon>
        <taxon>Micromonosporales</taxon>
        <taxon>Micromonosporaceae</taxon>
        <taxon>Actinorhabdospora</taxon>
    </lineage>
</organism>
<gene>
    <name evidence="1" type="ORF">Afil01_10480</name>
</gene>
<protein>
    <submittedName>
        <fullName evidence="1">Uncharacterized protein</fullName>
    </submittedName>
</protein>
<reference evidence="1" key="1">
    <citation type="submission" date="2023-03" db="EMBL/GenBank/DDBJ databases">
        <title>Actinorhabdospora filicis NBRC 111898.</title>
        <authorList>
            <person name="Ichikawa N."/>
            <person name="Sato H."/>
            <person name="Tonouchi N."/>
        </authorList>
    </citation>
    <scope>NUCLEOTIDE SEQUENCE</scope>
    <source>
        <strain evidence="1">NBRC 111898</strain>
    </source>
</reference>
<dbReference type="RefSeq" id="WP_285661426.1">
    <property type="nucleotide sequence ID" value="NZ_BSTX01000001.1"/>
</dbReference>
<evidence type="ECO:0000313" key="1">
    <source>
        <dbReference type="EMBL" id="GLZ76241.1"/>
    </source>
</evidence>
<dbReference type="InterPro" id="IPR045596">
    <property type="entry name" value="DUF6459"/>
</dbReference>
<dbReference type="Pfam" id="PF20060">
    <property type="entry name" value="DUF6459"/>
    <property type="match status" value="1"/>
</dbReference>